<evidence type="ECO:0000259" key="3">
    <source>
        <dbReference type="PROSITE" id="PS50118"/>
    </source>
</evidence>
<accession>A0A7E4W222</accession>
<dbReference type="GO" id="GO:0005634">
    <property type="term" value="C:nucleus"/>
    <property type="evidence" value="ECO:0007669"/>
    <property type="project" value="UniProtKB-UniRule"/>
</dbReference>
<feature type="domain" description="HMG box" evidence="3">
    <location>
        <begin position="1055"/>
        <end position="1119"/>
    </location>
</feature>
<feature type="region of interest" description="Disordered" evidence="2">
    <location>
        <begin position="806"/>
        <end position="829"/>
    </location>
</feature>
<proteinExistence type="predicted"/>
<evidence type="ECO:0000313" key="5">
    <source>
        <dbReference type="WBParaSite" id="Pan_g6045.t1"/>
    </source>
</evidence>
<keyword evidence="1" id="KW-0539">Nucleus</keyword>
<keyword evidence="4" id="KW-1185">Reference proteome</keyword>
<feature type="domain" description="HMG box" evidence="3">
    <location>
        <begin position="352"/>
        <end position="421"/>
    </location>
</feature>
<dbReference type="Gene3D" id="1.10.30.10">
    <property type="entry name" value="High mobility group box domain"/>
    <property type="match status" value="2"/>
</dbReference>
<sequence>MTDCTLPLTRFCAENILLMRQLKPFRSYDEASQKRLLESAWTKLGGKNKQYYVNEAAKQPINANTRYLGLKNMREVDPFKNGEDDAFETYRTEMRLILLQDPAFVKDHYHELQAVIQEGWKGLSEEQRLDFYERAVLATKDGYTEKVEKKSATVVGARIFGDVIKYFDQRYLRHNTPYGCGLTRGTEWTSHDYKVLTNPIDSAAFEQFANIVHAEEPSLVGKAIWRKWMDLNHEERESYYAKAFQTAASVDADTLFVMEKRTIARNNDYNSMMAYTAEQKELQQAWNDISEEVRKIYIDRALNYYLERDQNPKTRLVGIYDYHKELYLARVTTIDDMNAELMPRLPLSFVDSDNEKNAFLVYMEKTRPELLKQPEMLQKRFWEVNLVLWKQWNTLSEGEQQPYYDTVRRYLQIQSKLNGWKLEAWNVYSKGYNPYESRYQYAMLDTEAKKRYGKIALQNRKTLLKKFPDLHDYYFWIKPGYDIEHAPKSTSNSSSNADENKEKHVSQEQNNAYSPKFGFFMYADSCDMNAFDEYRNEVMEMASKYMSINVWWKQFANLTDKERNAYYDRAFKKLATKRARNLFSEDNCTRIRTSENDQAYADEMPRLKEAWKTLSIPAQNYYIELAEQKLREREKEMPEDSNFKMQTAYHRNIELDYFPRNGCLVTKYTQMMYDSGKPEKKAFAVYLKKHFTELYNQPEMANKRYFQLCLILEQRFMNLSDEERQIYLDIVQVINTINGEIRNLPVTTRDVYYLKHKTLKHWQSANDEEKAVWQEEAKQNLKTLMEKFPALTEHFHWMVYRETSTESNVTATSKATEEASKEAESSSTWEVVNDNNAQKVKETASTTDAEIITAVVPEAVEQKDASSKSLSDEPTVGGYTSKDFVKTETSVPDVECSKSADTETVKVAVSEKNSESAKLAASNKDLFVYNKLLELISSKSMSAELQENPVDTEAAKVAIPDDKSESAKFSVLNKKLNHLKKLLEIVSTESTSAELQKPLLNDTTVEESESAATWKAVDNGKNTEEDAPSKPTDTEAVEPAVSENAPESSANSVQAKKTPTAFMFYKKAMRRLNADQNFGKKDNDSQRQALISGWKKLSDEDKAVYFEKERLARLHLEKQ</sequence>
<feature type="compositionally biased region" description="Polar residues" evidence="2">
    <location>
        <begin position="1045"/>
        <end position="1056"/>
    </location>
</feature>
<feature type="region of interest" description="Disordered" evidence="2">
    <location>
        <begin position="997"/>
        <end position="1056"/>
    </location>
</feature>
<dbReference type="AlphaFoldDB" id="A0A7E4W222"/>
<feature type="DNA-binding region" description="HMG box" evidence="1">
    <location>
        <begin position="1055"/>
        <end position="1119"/>
    </location>
</feature>
<organism evidence="4 5">
    <name type="scientific">Panagrellus redivivus</name>
    <name type="common">Microworm</name>
    <dbReference type="NCBI Taxonomy" id="6233"/>
    <lineage>
        <taxon>Eukaryota</taxon>
        <taxon>Metazoa</taxon>
        <taxon>Ecdysozoa</taxon>
        <taxon>Nematoda</taxon>
        <taxon>Chromadorea</taxon>
        <taxon>Rhabditida</taxon>
        <taxon>Tylenchina</taxon>
        <taxon>Panagrolaimomorpha</taxon>
        <taxon>Panagrolaimoidea</taxon>
        <taxon>Panagrolaimidae</taxon>
        <taxon>Panagrellus</taxon>
    </lineage>
</organism>
<dbReference type="PROSITE" id="PS50118">
    <property type="entry name" value="HMG_BOX_2"/>
    <property type="match status" value="2"/>
</dbReference>
<evidence type="ECO:0000313" key="4">
    <source>
        <dbReference type="Proteomes" id="UP000492821"/>
    </source>
</evidence>
<dbReference type="Proteomes" id="UP000492821">
    <property type="component" value="Unassembled WGS sequence"/>
</dbReference>
<dbReference type="WBParaSite" id="Pan_g6045.t1">
    <property type="protein sequence ID" value="Pan_g6045.t1"/>
    <property type="gene ID" value="Pan_g6045"/>
</dbReference>
<feature type="DNA-binding region" description="HMG box" evidence="1">
    <location>
        <begin position="352"/>
        <end position="421"/>
    </location>
</feature>
<evidence type="ECO:0000256" key="1">
    <source>
        <dbReference type="PROSITE-ProRule" id="PRU00267"/>
    </source>
</evidence>
<evidence type="ECO:0000256" key="2">
    <source>
        <dbReference type="SAM" id="MobiDB-lite"/>
    </source>
</evidence>
<protein>
    <submittedName>
        <fullName evidence="5">HMG box domain-containing protein</fullName>
    </submittedName>
</protein>
<name>A0A7E4W222_PANRE</name>
<reference evidence="4" key="1">
    <citation type="journal article" date="2013" name="Genetics">
        <title>The draft genome and transcriptome of Panagrellus redivivus are shaped by the harsh demands of a free-living lifestyle.</title>
        <authorList>
            <person name="Srinivasan J."/>
            <person name="Dillman A.R."/>
            <person name="Macchietto M.G."/>
            <person name="Heikkinen L."/>
            <person name="Lakso M."/>
            <person name="Fracchia K.M."/>
            <person name="Antoshechkin I."/>
            <person name="Mortazavi A."/>
            <person name="Wong G."/>
            <person name="Sternberg P.W."/>
        </authorList>
    </citation>
    <scope>NUCLEOTIDE SEQUENCE [LARGE SCALE GENOMIC DNA]</scope>
    <source>
        <strain evidence="4">MT8872</strain>
    </source>
</reference>
<feature type="compositionally biased region" description="Basic and acidic residues" evidence="2">
    <location>
        <begin position="815"/>
        <end position="824"/>
    </location>
</feature>
<dbReference type="InterPro" id="IPR036910">
    <property type="entry name" value="HMG_box_dom_sf"/>
</dbReference>
<dbReference type="InterPro" id="IPR009071">
    <property type="entry name" value="HMG_box_dom"/>
</dbReference>
<feature type="region of interest" description="Disordered" evidence="2">
    <location>
        <begin position="487"/>
        <end position="509"/>
    </location>
</feature>
<dbReference type="GO" id="GO:0003677">
    <property type="term" value="F:DNA binding"/>
    <property type="evidence" value="ECO:0007669"/>
    <property type="project" value="UniProtKB-UniRule"/>
</dbReference>
<feature type="compositionally biased region" description="Polar residues" evidence="2">
    <location>
        <begin position="488"/>
        <end position="497"/>
    </location>
</feature>
<dbReference type="SUPFAM" id="SSF47095">
    <property type="entry name" value="HMG-box"/>
    <property type="match status" value="2"/>
</dbReference>
<keyword evidence="1" id="KW-0238">DNA-binding</keyword>
<reference evidence="5" key="2">
    <citation type="submission" date="2020-10" db="UniProtKB">
        <authorList>
            <consortium name="WormBaseParasite"/>
        </authorList>
    </citation>
    <scope>IDENTIFICATION</scope>
</reference>